<comment type="caution">
    <text evidence="1">The sequence shown here is derived from an EMBL/GenBank/DDBJ whole genome shotgun (WGS) entry which is preliminary data.</text>
</comment>
<evidence type="ECO:0000313" key="1">
    <source>
        <dbReference type="EMBL" id="MBL0741430.1"/>
    </source>
</evidence>
<keyword evidence="2" id="KW-1185">Reference proteome</keyword>
<evidence type="ECO:0000313" key="2">
    <source>
        <dbReference type="Proteomes" id="UP000613030"/>
    </source>
</evidence>
<dbReference type="Proteomes" id="UP000613030">
    <property type="component" value="Unassembled WGS sequence"/>
</dbReference>
<protein>
    <submittedName>
        <fullName evidence="1">Uncharacterized protein</fullName>
    </submittedName>
</protein>
<organism evidence="1 2">
    <name type="scientific">Chryseolinea lacunae</name>
    <dbReference type="NCBI Taxonomy" id="2801331"/>
    <lineage>
        <taxon>Bacteria</taxon>
        <taxon>Pseudomonadati</taxon>
        <taxon>Bacteroidota</taxon>
        <taxon>Cytophagia</taxon>
        <taxon>Cytophagales</taxon>
        <taxon>Fulvivirgaceae</taxon>
        <taxon>Chryseolinea</taxon>
    </lineage>
</organism>
<reference evidence="1 2" key="1">
    <citation type="submission" date="2021-01" db="EMBL/GenBank/DDBJ databases">
        <title>Chryseolinea sp. Jin1 Genome sequencing and assembly.</title>
        <authorList>
            <person name="Kim I."/>
        </authorList>
    </citation>
    <scope>NUCLEOTIDE SEQUENCE [LARGE SCALE GENOMIC DNA]</scope>
    <source>
        <strain evidence="1 2">Jin1</strain>
    </source>
</reference>
<dbReference type="EMBL" id="JAERRB010000003">
    <property type="protein sequence ID" value="MBL0741430.1"/>
    <property type="molecule type" value="Genomic_DNA"/>
</dbReference>
<name>A0ABS1KPN9_9BACT</name>
<dbReference type="RefSeq" id="WP_202008810.1">
    <property type="nucleotide sequence ID" value="NZ_JAERRB010000003.1"/>
</dbReference>
<sequence length="194" mass="21778">MDINSESVLVSNGIQIDNLYIPPFTLERGTIVVIQLPSGFHFSRQLFRLVDFFTGTEEHDAVAVQAKLKFANHIIEEGWTRFFYPLTVGRYIKKSANPTSDLAQQIYEAERLRPDTCISTLPGGTRKMLSLLSVFSWTDKIVFDLMGSDPMGGQEAFNLVRKQIGRSGAAILIDHNDEFKNDCTKFVVAEQKGA</sequence>
<gene>
    <name evidence="1" type="ORF">JI741_09375</name>
</gene>
<proteinExistence type="predicted"/>
<accession>A0ABS1KPN9</accession>